<organism evidence="9 10">
    <name type="scientific">Candidatus Rhabdochlamydia porcellionis</name>
    <dbReference type="NCBI Taxonomy" id="225148"/>
    <lineage>
        <taxon>Bacteria</taxon>
        <taxon>Pseudomonadati</taxon>
        <taxon>Chlamydiota</taxon>
        <taxon>Chlamydiia</taxon>
        <taxon>Parachlamydiales</taxon>
        <taxon>Candidatus Rhabdochlamydiaceae</taxon>
        <taxon>Candidatus Rhabdochlamydia</taxon>
    </lineage>
</organism>
<dbReference type="RefSeq" id="WP_194844670.1">
    <property type="nucleotide sequence ID" value="NZ_CP075585.1"/>
</dbReference>
<evidence type="ECO:0000256" key="5">
    <source>
        <dbReference type="ARBA" id="ARBA00022786"/>
    </source>
</evidence>
<dbReference type="InterPro" id="IPR028889">
    <property type="entry name" value="USP"/>
</dbReference>
<evidence type="ECO:0000256" key="2">
    <source>
        <dbReference type="ARBA" id="ARBA00009085"/>
    </source>
</evidence>
<evidence type="ECO:0000256" key="7">
    <source>
        <dbReference type="ARBA" id="ARBA00022807"/>
    </source>
</evidence>
<dbReference type="Gene3D" id="3.90.70.10">
    <property type="entry name" value="Cysteine proteinases"/>
    <property type="match status" value="1"/>
</dbReference>
<dbReference type="Pfam" id="PF00443">
    <property type="entry name" value="UCH"/>
    <property type="match status" value="1"/>
</dbReference>
<dbReference type="EC" id="3.4.19.12" evidence="3"/>
<keyword evidence="7" id="KW-0788">Thiol protease</keyword>
<sequence>MATTHPMSSVESFYTARSSFNSTDKLSSIVNLNGKSYHLTVYHKKPGSDWEEISQSYLEQAKGVDLQKILQEQIKFPHKNIEITTSIDLKEGCICKAKDTDGVVRKVANFSLTESQNFKIFAVLKKIKIPKHILTSSLLSEGNLENLNSSSIKMSLEEIKTERVNDYLKQVTFYNKPVGFENKSNNCSFNSCLQMIINEPALLNIYTTVASHYAKSTKAEDQECGNWMLSILDFYDQAIEEQEPISEEVSNKLRLAMHYLSPKEISSKHCIQEDASEILTILFAKNDDILKKQNLINVSSINYKFENVTLYRPKRVLNEIPHKDCSSLNPDNTYRKEKINYGIKIGFDSKQKKFTLNSLLEKYFCDEQIGIGSETRRYLVDGVYTEVSLVKEEIKFDTLPKDLYINFARFKADRTKLTNPIEIPEKLDAKLLNIKNSPFGSYELSSFIVHLGNSLNDGHYMAYRKVQDQWIKCNDGRVSLCNKNQVLEAAKQSYICFYRLKDE</sequence>
<evidence type="ECO:0000256" key="6">
    <source>
        <dbReference type="ARBA" id="ARBA00022801"/>
    </source>
</evidence>
<keyword evidence="6 9" id="KW-0378">Hydrolase</keyword>
<evidence type="ECO:0000256" key="1">
    <source>
        <dbReference type="ARBA" id="ARBA00000707"/>
    </source>
</evidence>
<accession>A0ABX8YZL1</accession>
<dbReference type="GO" id="GO:0016787">
    <property type="term" value="F:hydrolase activity"/>
    <property type="evidence" value="ECO:0007669"/>
    <property type="project" value="UniProtKB-KW"/>
</dbReference>
<keyword evidence="5" id="KW-0833">Ubl conjugation pathway</keyword>
<evidence type="ECO:0000256" key="4">
    <source>
        <dbReference type="ARBA" id="ARBA00022670"/>
    </source>
</evidence>
<dbReference type="SUPFAM" id="SSF54001">
    <property type="entry name" value="Cysteine proteinases"/>
    <property type="match status" value="1"/>
</dbReference>
<gene>
    <name evidence="9" type="ORF">RHAB15C_0000715</name>
</gene>
<comment type="similarity">
    <text evidence="2">Belongs to the peptidase C19 family.</text>
</comment>
<dbReference type="InterPro" id="IPR018200">
    <property type="entry name" value="USP_CS"/>
</dbReference>
<name>A0ABX8YZL1_9BACT</name>
<evidence type="ECO:0000256" key="3">
    <source>
        <dbReference type="ARBA" id="ARBA00012759"/>
    </source>
</evidence>
<dbReference type="PROSITE" id="PS00973">
    <property type="entry name" value="USP_2"/>
    <property type="match status" value="1"/>
</dbReference>
<dbReference type="PANTHER" id="PTHR24006:SF888">
    <property type="entry name" value="UBIQUITIN CARBOXYL-TERMINAL HYDROLASE 30"/>
    <property type="match status" value="1"/>
</dbReference>
<keyword evidence="4" id="KW-0645">Protease</keyword>
<dbReference type="InterPro" id="IPR001394">
    <property type="entry name" value="Peptidase_C19_UCH"/>
</dbReference>
<proteinExistence type="inferred from homology"/>
<dbReference type="EMBL" id="CP075585">
    <property type="protein sequence ID" value="QZA58836.1"/>
    <property type="molecule type" value="Genomic_DNA"/>
</dbReference>
<dbReference type="InterPro" id="IPR050164">
    <property type="entry name" value="Peptidase_C19"/>
</dbReference>
<evidence type="ECO:0000313" key="9">
    <source>
        <dbReference type="EMBL" id="QZA58836.1"/>
    </source>
</evidence>
<protein>
    <recommendedName>
        <fullName evidence="3">ubiquitinyl hydrolase 1</fullName>
        <ecNumber evidence="3">3.4.19.12</ecNumber>
    </recommendedName>
</protein>
<feature type="domain" description="USP" evidence="8">
    <location>
        <begin position="178"/>
        <end position="501"/>
    </location>
</feature>
<comment type="catalytic activity">
    <reaction evidence="1">
        <text>Thiol-dependent hydrolysis of ester, thioester, amide, peptide and isopeptide bonds formed by the C-terminal Gly of ubiquitin (a 76-residue protein attached to proteins as an intracellular targeting signal).</text>
        <dbReference type="EC" id="3.4.19.12"/>
    </reaction>
</comment>
<dbReference type="CDD" id="cd02257">
    <property type="entry name" value="Peptidase_C19"/>
    <property type="match status" value="1"/>
</dbReference>
<reference evidence="9 10" key="1">
    <citation type="submission" date="2021-05" db="EMBL/GenBank/DDBJ databases">
        <title>Ecology and evolution of chlamydial symbionts of arthropods.</title>
        <authorList>
            <person name="Halter T."/>
            <person name="Sixt B.S."/>
            <person name="Toenshoff E.R."/>
            <person name="Koestlbacher S."/>
            <person name="Schulz F."/>
            <person name="Kostanjsek R."/>
            <person name="Collingro A."/>
            <person name="Hendrickx F."/>
            <person name="Horn M."/>
        </authorList>
    </citation>
    <scope>NUCLEOTIDE SEQUENCE [LARGE SCALE GENOMIC DNA]</scope>
    <source>
        <strain evidence="9 10">15C</strain>
    </source>
</reference>
<evidence type="ECO:0000259" key="8">
    <source>
        <dbReference type="PROSITE" id="PS50235"/>
    </source>
</evidence>
<dbReference type="Proteomes" id="UP000822862">
    <property type="component" value="Chromosome"/>
</dbReference>
<dbReference type="PROSITE" id="PS50235">
    <property type="entry name" value="USP_3"/>
    <property type="match status" value="1"/>
</dbReference>
<dbReference type="InterPro" id="IPR038765">
    <property type="entry name" value="Papain-like_cys_pep_sf"/>
</dbReference>
<evidence type="ECO:0000313" key="10">
    <source>
        <dbReference type="Proteomes" id="UP000822862"/>
    </source>
</evidence>
<dbReference type="PANTHER" id="PTHR24006">
    <property type="entry name" value="UBIQUITIN CARBOXYL-TERMINAL HYDROLASE"/>
    <property type="match status" value="1"/>
</dbReference>
<keyword evidence="10" id="KW-1185">Reference proteome</keyword>